<evidence type="ECO:0000313" key="3">
    <source>
        <dbReference type="Proteomes" id="UP001500668"/>
    </source>
</evidence>
<sequence length="58" mass="5787">MSVSALLITLSVAVLLVAATVAYAVHRCSALVVPVQVAIGTATVLTGLLNTVVAVGRL</sequence>
<dbReference type="EMBL" id="BAAACA010000038">
    <property type="protein sequence ID" value="GAA0618197.1"/>
    <property type="molecule type" value="Genomic_DNA"/>
</dbReference>
<name>A0ABP3RZH6_9ACTN</name>
<organism evidence="2 3">
    <name type="scientific">Streptomyces crystallinus</name>
    <dbReference type="NCBI Taxonomy" id="68191"/>
    <lineage>
        <taxon>Bacteria</taxon>
        <taxon>Bacillati</taxon>
        <taxon>Actinomycetota</taxon>
        <taxon>Actinomycetes</taxon>
        <taxon>Kitasatosporales</taxon>
        <taxon>Streptomycetaceae</taxon>
        <taxon>Streptomyces</taxon>
    </lineage>
</organism>
<evidence type="ECO:0000313" key="2">
    <source>
        <dbReference type="EMBL" id="GAA0618197.1"/>
    </source>
</evidence>
<keyword evidence="1" id="KW-0812">Transmembrane</keyword>
<keyword evidence="1" id="KW-0472">Membrane</keyword>
<keyword evidence="3" id="KW-1185">Reference proteome</keyword>
<evidence type="ECO:0000256" key="1">
    <source>
        <dbReference type="SAM" id="Phobius"/>
    </source>
</evidence>
<proteinExistence type="predicted"/>
<gene>
    <name evidence="2" type="ORF">GCM10010394_55680</name>
</gene>
<accession>A0ABP3RZH6</accession>
<keyword evidence="1" id="KW-1133">Transmembrane helix</keyword>
<reference evidence="3" key="1">
    <citation type="journal article" date="2019" name="Int. J. Syst. Evol. Microbiol.">
        <title>The Global Catalogue of Microorganisms (GCM) 10K type strain sequencing project: providing services to taxonomists for standard genome sequencing and annotation.</title>
        <authorList>
            <consortium name="The Broad Institute Genomics Platform"/>
            <consortium name="The Broad Institute Genome Sequencing Center for Infectious Disease"/>
            <person name="Wu L."/>
            <person name="Ma J."/>
        </authorList>
    </citation>
    <scope>NUCLEOTIDE SEQUENCE [LARGE SCALE GENOMIC DNA]</scope>
    <source>
        <strain evidence="3">JCM 5067</strain>
    </source>
</reference>
<protein>
    <submittedName>
        <fullName evidence="2">Uncharacterized protein</fullName>
    </submittedName>
</protein>
<dbReference type="RefSeq" id="WP_344077980.1">
    <property type="nucleotide sequence ID" value="NZ_BAAACA010000038.1"/>
</dbReference>
<feature type="transmembrane region" description="Helical" evidence="1">
    <location>
        <begin position="34"/>
        <end position="55"/>
    </location>
</feature>
<comment type="caution">
    <text evidence="2">The sequence shown here is derived from an EMBL/GenBank/DDBJ whole genome shotgun (WGS) entry which is preliminary data.</text>
</comment>
<dbReference type="Proteomes" id="UP001500668">
    <property type="component" value="Unassembled WGS sequence"/>
</dbReference>